<dbReference type="PATRIC" id="fig|74704.6.peg.1983"/>
<keyword evidence="1" id="KW-0472">Membrane</keyword>
<accession>A0A0M2NYF6</accession>
<organism evidence="3 4">
    <name type="scientific">Staphylococcus cohnii subsp. cohnii</name>
    <dbReference type="NCBI Taxonomy" id="74704"/>
    <lineage>
        <taxon>Bacteria</taxon>
        <taxon>Bacillati</taxon>
        <taxon>Bacillota</taxon>
        <taxon>Bacilli</taxon>
        <taxon>Bacillales</taxon>
        <taxon>Staphylococcaceae</taxon>
        <taxon>Staphylococcus</taxon>
        <taxon>Staphylococcus cohnii species complex</taxon>
    </lineage>
</organism>
<dbReference type="RefSeq" id="WP_046467865.1">
    <property type="nucleotide sequence ID" value="NZ_LAKJ01000034.1"/>
</dbReference>
<evidence type="ECO:0000313" key="4">
    <source>
        <dbReference type="Proteomes" id="UP000034455"/>
    </source>
</evidence>
<keyword evidence="1" id="KW-1133">Transmembrane helix</keyword>
<evidence type="ECO:0008006" key="5">
    <source>
        <dbReference type="Google" id="ProtNLM"/>
    </source>
</evidence>
<dbReference type="EMBL" id="LAKJ01000042">
    <property type="protein sequence ID" value="KKI62617.1"/>
    <property type="molecule type" value="Genomic_DNA"/>
</dbReference>
<evidence type="ECO:0000313" key="2">
    <source>
        <dbReference type="EMBL" id="KKI62617.1"/>
    </source>
</evidence>
<dbReference type="Pfam" id="PF14079">
    <property type="entry name" value="DUF4260"/>
    <property type="match status" value="1"/>
</dbReference>
<dbReference type="Proteomes" id="UP000034455">
    <property type="component" value="Unassembled WGS sequence"/>
</dbReference>
<dbReference type="AlphaFoldDB" id="A0A0M2NYF6"/>
<feature type="transmembrane region" description="Helical" evidence="1">
    <location>
        <begin position="12"/>
        <end position="36"/>
    </location>
</feature>
<evidence type="ECO:0000256" key="1">
    <source>
        <dbReference type="SAM" id="Phobius"/>
    </source>
</evidence>
<dbReference type="EMBL" id="LAKJ01000034">
    <property type="protein sequence ID" value="KKI62733.1"/>
    <property type="molecule type" value="Genomic_DNA"/>
</dbReference>
<comment type="caution">
    <text evidence="3">The sequence shown here is derived from an EMBL/GenBank/DDBJ whole genome shotgun (WGS) entry which is preliminary data.</text>
</comment>
<proteinExistence type="predicted"/>
<sequence>MGNLIRLENAFVFITAVIVYFMFGFSLWLFLIFLLVPDISMLGYLYNNKIGSYIYNIGHSYIIPILITLLYLAMGVDLLLGIALIWLAHIAMDRTIGYGLKYTVGFDKTTIQKV</sequence>
<protein>
    <recommendedName>
        <fullName evidence="5">DUF4260 domain-containing protein</fullName>
    </recommendedName>
</protein>
<keyword evidence="1" id="KW-0812">Transmembrane</keyword>
<gene>
    <name evidence="3" type="ORF">UF66_1933</name>
    <name evidence="2" type="ORF">UF66_2189</name>
</gene>
<name>A0A0M2NYF6_STACC</name>
<reference evidence="3 4" key="1">
    <citation type="submission" date="2015-03" db="EMBL/GenBank/DDBJ databases">
        <title>Genome Assembly of Staphylococcus cohnii subsp. cohnii strain G22B2.</title>
        <authorList>
            <person name="Nair G."/>
            <person name="Kaur G."/>
            <person name="Khatri I."/>
            <person name="Singh N.K."/>
            <person name="Sathyabama S."/>
            <person name="Maurya S.K."/>
            <person name="Subramanian S."/>
            <person name="Agrewala J.N."/>
            <person name="Mayilraj S."/>
        </authorList>
    </citation>
    <scope>NUCLEOTIDE SEQUENCE [LARGE SCALE GENOMIC DNA]</scope>
    <source>
        <strain evidence="3 4">G22B2</strain>
    </source>
</reference>
<dbReference type="InterPro" id="IPR025356">
    <property type="entry name" value="DUF4260"/>
</dbReference>
<evidence type="ECO:0000313" key="3">
    <source>
        <dbReference type="EMBL" id="KKI62733.1"/>
    </source>
</evidence>
<feature type="transmembrane region" description="Helical" evidence="1">
    <location>
        <begin position="61"/>
        <end position="87"/>
    </location>
</feature>